<protein>
    <submittedName>
        <fullName evidence="1">Uncharacterized protein</fullName>
    </submittedName>
</protein>
<proteinExistence type="predicted"/>
<dbReference type="EMBL" id="JACXVP010000012">
    <property type="protein sequence ID" value="KAG5570713.1"/>
    <property type="molecule type" value="Genomic_DNA"/>
</dbReference>
<dbReference type="OrthoDB" id="1436172at2759"/>
<name>A0A9J5W5J1_SOLCO</name>
<dbReference type="PANTHER" id="PTHR47599:SF2">
    <property type="match status" value="1"/>
</dbReference>
<reference evidence="1 2" key="1">
    <citation type="submission" date="2020-09" db="EMBL/GenBank/DDBJ databases">
        <title>De no assembly of potato wild relative species, Solanum commersonii.</title>
        <authorList>
            <person name="Cho K."/>
        </authorList>
    </citation>
    <scope>NUCLEOTIDE SEQUENCE [LARGE SCALE GENOMIC DNA]</scope>
    <source>
        <strain evidence="1">LZ3.2</strain>
        <tissue evidence="1">Leaf</tissue>
    </source>
</reference>
<accession>A0A9J5W5J1</accession>
<evidence type="ECO:0000313" key="1">
    <source>
        <dbReference type="EMBL" id="KAG5570713.1"/>
    </source>
</evidence>
<dbReference type="InterPro" id="IPR051596">
    <property type="entry name" value="Caulimoviridae_Movement"/>
</dbReference>
<dbReference type="AlphaFoldDB" id="A0A9J5W5J1"/>
<dbReference type="Proteomes" id="UP000824120">
    <property type="component" value="Chromosome 12"/>
</dbReference>
<sequence>MDLDHGTFRLLYPHPKRPTRELYRSSEGWQKSELEKSLIGTVQTSLAYGSVYFNAYPHLQISLNDENSLNTLILSIKLHDYDYLHETNFSKSKVITTSPIKWDDIDFPKKSVIKEAVPLKNNINPDISDIEQTPDGTVRIKFTDQNLLMSYADNIGFPSRILRSNSSYISTVDYIVDMPSRASTSQIREEDNSRVSTSYMKEGKRVDNIKIENHIVTPDMDPTLSEKDFPNDLHG</sequence>
<evidence type="ECO:0000313" key="2">
    <source>
        <dbReference type="Proteomes" id="UP000824120"/>
    </source>
</evidence>
<keyword evidence="2" id="KW-1185">Reference proteome</keyword>
<dbReference type="PANTHER" id="PTHR47599">
    <property type="entry name" value="CELL-TO-CELL MOVEMENT PROTEIN"/>
    <property type="match status" value="1"/>
</dbReference>
<organism evidence="1 2">
    <name type="scientific">Solanum commersonii</name>
    <name type="common">Commerson's wild potato</name>
    <name type="synonym">Commerson's nightshade</name>
    <dbReference type="NCBI Taxonomy" id="4109"/>
    <lineage>
        <taxon>Eukaryota</taxon>
        <taxon>Viridiplantae</taxon>
        <taxon>Streptophyta</taxon>
        <taxon>Embryophyta</taxon>
        <taxon>Tracheophyta</taxon>
        <taxon>Spermatophyta</taxon>
        <taxon>Magnoliopsida</taxon>
        <taxon>eudicotyledons</taxon>
        <taxon>Gunneridae</taxon>
        <taxon>Pentapetalae</taxon>
        <taxon>asterids</taxon>
        <taxon>lamiids</taxon>
        <taxon>Solanales</taxon>
        <taxon>Solanaceae</taxon>
        <taxon>Solanoideae</taxon>
        <taxon>Solaneae</taxon>
        <taxon>Solanum</taxon>
    </lineage>
</organism>
<gene>
    <name evidence="1" type="ORF">H5410_060479</name>
</gene>
<comment type="caution">
    <text evidence="1">The sequence shown here is derived from an EMBL/GenBank/DDBJ whole genome shotgun (WGS) entry which is preliminary data.</text>
</comment>